<gene>
    <name evidence="1" type="ORF">HMPREF0663_10223</name>
</gene>
<name>E7RM73_9BACT</name>
<dbReference type="InterPro" id="IPR016181">
    <property type="entry name" value="Acyl_CoA_acyltransferase"/>
</dbReference>
<evidence type="ECO:0000313" key="1">
    <source>
        <dbReference type="EMBL" id="EFZ37854.1"/>
    </source>
</evidence>
<dbReference type="STRING" id="28134.SAMN05444288_0629"/>
<dbReference type="Gene3D" id="3.40.630.30">
    <property type="match status" value="1"/>
</dbReference>
<proteinExistence type="predicted"/>
<evidence type="ECO:0000313" key="2">
    <source>
        <dbReference type="Proteomes" id="UP000005580"/>
    </source>
</evidence>
<comment type="caution">
    <text evidence="1">The sequence shown here is derived from an EMBL/GenBank/DDBJ whole genome shotgun (WGS) entry which is preliminary data.</text>
</comment>
<sequence>MHIRKAEKGDLQSVMRLIDIGRGIMRRSGNRQQWADGSPDIRTVIRDIERGDSYICTEEGRTVGTFVLVEGPESTYKHIYEGAWIDDEKPYYVIHRIVGMPECHGIFKAVVDFSRGFTDNIRIDTHRDNLIMQHILLKHNFEYCGIIYLQNGDERLAFQRIEPANP</sequence>
<dbReference type="HOGENOM" id="CLU_013985_13_0_10"/>
<keyword evidence="2" id="KW-1185">Reference proteome</keyword>
<dbReference type="Proteomes" id="UP000005580">
    <property type="component" value="Unassembled WGS sequence"/>
</dbReference>
<protein>
    <recommendedName>
        <fullName evidence="3">Acetyltransferase, GNAT family</fullName>
    </recommendedName>
</protein>
<dbReference type="eggNOG" id="COG0456">
    <property type="taxonomic scope" value="Bacteria"/>
</dbReference>
<dbReference type="AlphaFoldDB" id="E7RM73"/>
<evidence type="ECO:0008006" key="3">
    <source>
        <dbReference type="Google" id="ProtNLM"/>
    </source>
</evidence>
<dbReference type="RefSeq" id="WP_004368903.1">
    <property type="nucleotide sequence ID" value="NZ_GL833119.1"/>
</dbReference>
<accession>E7RM73</accession>
<reference evidence="1" key="1">
    <citation type="submission" date="2011-01" db="EMBL/GenBank/DDBJ databases">
        <authorList>
            <person name="Muzny D."/>
            <person name="Qin X."/>
            <person name="Buhay C."/>
            <person name="Dugan-Rocha S."/>
            <person name="Ding Y."/>
            <person name="Chen G."/>
            <person name="Hawes A."/>
            <person name="Holder M."/>
            <person name="Jhangiani S."/>
            <person name="Johnson A."/>
            <person name="Khan Z."/>
            <person name="Li Z."/>
            <person name="Liu W."/>
            <person name="Liu X."/>
            <person name="Perez L."/>
            <person name="Shen H."/>
            <person name="Wang Q."/>
            <person name="Watt J."/>
            <person name="Xi L."/>
            <person name="Xin Y."/>
            <person name="Zhou J."/>
            <person name="Deng J."/>
            <person name="Jiang H."/>
            <person name="Liu Y."/>
            <person name="Qu J."/>
            <person name="Song X.-Z."/>
            <person name="Zhang L."/>
            <person name="Villasana D."/>
            <person name="Johnson A."/>
            <person name="Liu J."/>
            <person name="Liyanage D."/>
            <person name="Lorensuhewa L."/>
            <person name="Robinson T."/>
            <person name="Song A."/>
            <person name="Song B.-B."/>
            <person name="Dinh H."/>
            <person name="Thornton R."/>
            <person name="Coyle M."/>
            <person name="Francisco L."/>
            <person name="Jackson L."/>
            <person name="Javaid M."/>
            <person name="Korchina V."/>
            <person name="Kovar C."/>
            <person name="Mata R."/>
            <person name="Mathew T."/>
            <person name="Ngo R."/>
            <person name="Nguyen L."/>
            <person name="Nguyen N."/>
            <person name="Okwuonu G."/>
            <person name="Ongeri F."/>
            <person name="Pham C."/>
            <person name="Simmons D."/>
            <person name="Wilczek-Boney K."/>
            <person name="Hale W."/>
            <person name="Jakkamsetti A."/>
            <person name="Pham P."/>
            <person name="Ruth R."/>
            <person name="San Lucas F."/>
            <person name="Warren J."/>
            <person name="Zhang J."/>
            <person name="Zhao Z."/>
            <person name="Zhou C."/>
            <person name="Zhu D."/>
            <person name="Lee S."/>
            <person name="Bess C."/>
            <person name="Blankenburg K."/>
            <person name="Forbes L."/>
            <person name="Fu Q."/>
            <person name="Gubbala S."/>
            <person name="Hirani K."/>
            <person name="Jayaseelan J.C."/>
            <person name="Lara F."/>
            <person name="Munidasa M."/>
            <person name="Palculict T."/>
            <person name="Patil S."/>
            <person name="Pu L.-L."/>
            <person name="Saada N."/>
            <person name="Tang L."/>
            <person name="Weissenberger G."/>
            <person name="Zhu Y."/>
            <person name="Hemphill L."/>
            <person name="Shang Y."/>
            <person name="Youmans B."/>
            <person name="Ayvaz T."/>
            <person name="Ross M."/>
            <person name="Santibanez J."/>
            <person name="Aqrawi P."/>
            <person name="Gross S."/>
            <person name="Joshi V."/>
            <person name="Fowler G."/>
            <person name="Nazareth L."/>
            <person name="Reid J."/>
            <person name="Worley K."/>
            <person name="Petrosino J."/>
            <person name="Highlander S."/>
            <person name="Gibbs R."/>
        </authorList>
    </citation>
    <scope>NUCLEOTIDE SEQUENCE [LARGE SCALE GENOMIC DNA]</scope>
    <source>
        <strain evidence="1">ATCC 33269</strain>
    </source>
</reference>
<organism evidence="1 2">
    <name type="scientific">Hoylesella oralis ATCC 33269</name>
    <dbReference type="NCBI Taxonomy" id="873533"/>
    <lineage>
        <taxon>Bacteria</taxon>
        <taxon>Pseudomonadati</taxon>
        <taxon>Bacteroidota</taxon>
        <taxon>Bacteroidia</taxon>
        <taxon>Bacteroidales</taxon>
        <taxon>Prevotellaceae</taxon>
        <taxon>Hoylesella</taxon>
    </lineage>
</organism>
<dbReference type="SUPFAM" id="SSF55729">
    <property type="entry name" value="Acyl-CoA N-acyltransferases (Nat)"/>
    <property type="match status" value="1"/>
</dbReference>
<dbReference type="EMBL" id="AEPE02000002">
    <property type="protein sequence ID" value="EFZ37854.1"/>
    <property type="molecule type" value="Genomic_DNA"/>
</dbReference>